<name>A0ABR0SDV2_9HYPO</name>
<sequence length="379" mass="40751">MNGGAAQYGYWGNDSRVEEVETGEDEGSDSEEIGLPARRNRHYAGSSLSASATDLGDQAGSIVQRRLPYQIVDDENEEDLGSTEEDDDYNDFTPDMEEALVQSALLRISRAQARGRTDVKLNQDEIAALERRRQRMEEEERRQRKKRKEQRVAVPLSQFESFTRRTRISRQGSGDEPPEPPVHQTIPPMGYFPPPAGSRSGSQEDAWPVAPNHDPFQYQTEGPKAAYPTGAAVSGPRRHGSSGSGGSASSDLSYRPGRSATGSIADWSHQGSRKGSPGTSEVDNEEATEGNTGRSLRRGVQTRASARSIEHVAADMEPGTAAAEPGLSRQSSKKSTSPRRKSVGAGVATTTNARGGASVRGATRGRGGASVRGTLAKKK</sequence>
<evidence type="ECO:0000256" key="1">
    <source>
        <dbReference type="SAM" id="MobiDB-lite"/>
    </source>
</evidence>
<feature type="compositionally biased region" description="Acidic residues" evidence="1">
    <location>
        <begin position="20"/>
        <end position="32"/>
    </location>
</feature>
<dbReference type="EMBL" id="JAVFKD010000014">
    <property type="protein sequence ID" value="KAK5990343.1"/>
    <property type="molecule type" value="Genomic_DNA"/>
</dbReference>
<gene>
    <name evidence="2" type="ORF">PT974_08610</name>
</gene>
<organism evidence="2 3">
    <name type="scientific">Cladobotryum mycophilum</name>
    <dbReference type="NCBI Taxonomy" id="491253"/>
    <lineage>
        <taxon>Eukaryota</taxon>
        <taxon>Fungi</taxon>
        <taxon>Dikarya</taxon>
        <taxon>Ascomycota</taxon>
        <taxon>Pezizomycotina</taxon>
        <taxon>Sordariomycetes</taxon>
        <taxon>Hypocreomycetidae</taxon>
        <taxon>Hypocreales</taxon>
        <taxon>Hypocreaceae</taxon>
        <taxon>Cladobotryum</taxon>
    </lineage>
</organism>
<evidence type="ECO:0008006" key="4">
    <source>
        <dbReference type="Google" id="ProtNLM"/>
    </source>
</evidence>
<dbReference type="Proteomes" id="UP001338125">
    <property type="component" value="Unassembled WGS sequence"/>
</dbReference>
<feature type="compositionally biased region" description="Basic and acidic residues" evidence="1">
    <location>
        <begin position="128"/>
        <end position="142"/>
    </location>
</feature>
<proteinExistence type="predicted"/>
<evidence type="ECO:0000313" key="3">
    <source>
        <dbReference type="Proteomes" id="UP001338125"/>
    </source>
</evidence>
<reference evidence="2 3" key="1">
    <citation type="submission" date="2024-01" db="EMBL/GenBank/DDBJ databases">
        <title>Complete genome of Cladobotryum mycophilum ATHUM6906.</title>
        <authorList>
            <person name="Christinaki A.C."/>
            <person name="Myridakis A.I."/>
            <person name="Kouvelis V.N."/>
        </authorList>
    </citation>
    <scope>NUCLEOTIDE SEQUENCE [LARGE SCALE GENOMIC DNA]</scope>
    <source>
        <strain evidence="2 3">ATHUM6906</strain>
    </source>
</reference>
<comment type="caution">
    <text evidence="2">The sequence shown here is derived from an EMBL/GenBank/DDBJ whole genome shotgun (WGS) entry which is preliminary data.</text>
</comment>
<feature type="region of interest" description="Disordered" evidence="1">
    <location>
        <begin position="128"/>
        <end position="379"/>
    </location>
</feature>
<accession>A0ABR0SDV2</accession>
<feature type="region of interest" description="Disordered" evidence="1">
    <location>
        <begin position="1"/>
        <end position="92"/>
    </location>
</feature>
<keyword evidence="3" id="KW-1185">Reference proteome</keyword>
<protein>
    <recommendedName>
        <fullName evidence="4">Prenylated Rab acceptor 1</fullName>
    </recommendedName>
</protein>
<evidence type="ECO:0000313" key="2">
    <source>
        <dbReference type="EMBL" id="KAK5990343.1"/>
    </source>
</evidence>
<feature type="compositionally biased region" description="Acidic residues" evidence="1">
    <location>
        <begin position="72"/>
        <end position="92"/>
    </location>
</feature>